<sequence length="764" mass="86441">MKRNLIFCLMFLILATLFMSNISYANEDYQTKLPKVNIGIIYEGDDDFNLKLKNSVEEEILQVLSGEYQVKFSEFKADNLATQNIIIDSLLANSKIDAIVPAGILSSYGVINRKDLTKPVIAPYIIESETIGFSLGGDRTGAENLNFIAADSFLAKDIKAFKSLTSFNKLTFITSKDFSHGTGKFFESLRKEAEKNNIEVDYIDSNASKEDITNKLDDTEAVYLSPLLVGEQETYLVKEINQKKIPTFTLADVMNDENGILAGYSHNKEIKARARATALNLELILSGEDAAKLPVHIDKSNEEFVINMKVAREIGVFPDWELLNSSKIINQDDVNSKKLTLEDTLNLAIENNTDLAAKSKEIAIAEDDLKKAKNNKKPKFDLNTTYSQIDEHRAQLGVASEQKLTGGIELNQLIFSEDANANIDINQNLYQQKKIEIKQEKLDLVLDTIKSYINTLKARADIKLQEENIKLTKDNLNIAETKNEVGISGPADIYRWESQESVELSKLSETERQLKMAKDNLKRILNFDLTEDISLAEIDANNVFEKLVDKFKVNNPWKLDKISNELIKESLKNSPELESLDYLIKVKEREYQMKKRKYYLPQVGLSAKYDTYFDHWGINGPPTAPDAHGEDEWSVGIQASFPLYDGGNKNVELAKVEKEIEQLQKKRESVLKKIEQNLRNKVTAANTEYRKNKYSQDAVESAYKSLELVRDAYSKGLVSISQLLDAQSAVINAKRQEFVTNYNYLIAIAEVQRALGDFDIININ</sequence>
<keyword evidence="9" id="KW-0732">Signal</keyword>
<keyword evidence="5" id="KW-0812">Transmembrane</keyword>
<dbReference type="InterPro" id="IPR003423">
    <property type="entry name" value="OMP_efflux"/>
</dbReference>
<comment type="similarity">
    <text evidence="2">Belongs to the outer membrane factor (OMF) (TC 1.B.17) family.</text>
</comment>
<dbReference type="AlphaFoldDB" id="A0A285HKF1"/>
<dbReference type="GO" id="GO:0015562">
    <property type="term" value="F:efflux transmembrane transporter activity"/>
    <property type="evidence" value="ECO:0007669"/>
    <property type="project" value="InterPro"/>
</dbReference>
<keyword evidence="7" id="KW-0998">Cell outer membrane</keyword>
<keyword evidence="4" id="KW-1134">Transmembrane beta strand</keyword>
<dbReference type="Gene3D" id="1.20.1600.10">
    <property type="entry name" value="Outer membrane efflux proteins (OEP)"/>
    <property type="match status" value="1"/>
</dbReference>
<evidence type="ECO:0000256" key="5">
    <source>
        <dbReference type="ARBA" id="ARBA00022692"/>
    </source>
</evidence>
<keyword evidence="6" id="KW-0472">Membrane</keyword>
<dbReference type="GO" id="GO:1990281">
    <property type="term" value="C:efflux pump complex"/>
    <property type="evidence" value="ECO:0007669"/>
    <property type="project" value="TreeGrafter"/>
</dbReference>
<dbReference type="InterPro" id="IPR051906">
    <property type="entry name" value="TolC-like"/>
</dbReference>
<dbReference type="SUPFAM" id="SSF56954">
    <property type="entry name" value="Outer membrane efflux proteins (OEP)"/>
    <property type="match status" value="1"/>
</dbReference>
<evidence type="ECO:0000313" key="11">
    <source>
        <dbReference type="Proteomes" id="UP000219573"/>
    </source>
</evidence>
<evidence type="ECO:0000256" key="9">
    <source>
        <dbReference type="SAM" id="SignalP"/>
    </source>
</evidence>
<accession>A0A285HKF1</accession>
<dbReference type="GO" id="GO:0009279">
    <property type="term" value="C:cell outer membrane"/>
    <property type="evidence" value="ECO:0007669"/>
    <property type="project" value="UniProtKB-SubCell"/>
</dbReference>
<name>A0A285HKF1_9FIRM</name>
<dbReference type="RefSeq" id="WP_172431934.1">
    <property type="nucleotide sequence ID" value="NZ_OBDZ01000020.1"/>
</dbReference>
<evidence type="ECO:0000256" key="7">
    <source>
        <dbReference type="ARBA" id="ARBA00023237"/>
    </source>
</evidence>
<evidence type="ECO:0000256" key="6">
    <source>
        <dbReference type="ARBA" id="ARBA00023136"/>
    </source>
</evidence>
<keyword evidence="8" id="KW-0175">Coiled coil</keyword>
<feature type="chain" id="PRO_5012470613" evidence="9">
    <location>
        <begin position="26"/>
        <end position="764"/>
    </location>
</feature>
<dbReference type="Proteomes" id="UP000219573">
    <property type="component" value="Unassembled WGS sequence"/>
</dbReference>
<organism evidence="10 11">
    <name type="scientific">Orenia metallireducens</name>
    <dbReference type="NCBI Taxonomy" id="1413210"/>
    <lineage>
        <taxon>Bacteria</taxon>
        <taxon>Bacillati</taxon>
        <taxon>Bacillota</taxon>
        <taxon>Clostridia</taxon>
        <taxon>Halanaerobiales</taxon>
        <taxon>Halobacteroidaceae</taxon>
        <taxon>Orenia</taxon>
    </lineage>
</organism>
<keyword evidence="3" id="KW-0813">Transport</keyword>
<protein>
    <submittedName>
        <fullName evidence="10">Outer membrane protein TolC</fullName>
    </submittedName>
</protein>
<evidence type="ECO:0000313" key="10">
    <source>
        <dbReference type="EMBL" id="SNY36202.1"/>
    </source>
</evidence>
<dbReference type="PANTHER" id="PTHR30026:SF20">
    <property type="entry name" value="OUTER MEMBRANE PROTEIN TOLC"/>
    <property type="match status" value="1"/>
</dbReference>
<comment type="subcellular location">
    <subcellularLocation>
        <location evidence="1">Cell outer membrane</location>
    </subcellularLocation>
</comment>
<dbReference type="Gene3D" id="3.40.50.2300">
    <property type="match status" value="2"/>
</dbReference>
<evidence type="ECO:0000256" key="3">
    <source>
        <dbReference type="ARBA" id="ARBA00022448"/>
    </source>
</evidence>
<dbReference type="Pfam" id="PF02321">
    <property type="entry name" value="OEP"/>
    <property type="match status" value="2"/>
</dbReference>
<evidence type="ECO:0000256" key="8">
    <source>
        <dbReference type="SAM" id="Coils"/>
    </source>
</evidence>
<feature type="coiled-coil region" evidence="8">
    <location>
        <begin position="646"/>
        <end position="680"/>
    </location>
</feature>
<feature type="signal peptide" evidence="9">
    <location>
        <begin position="1"/>
        <end position="25"/>
    </location>
</feature>
<keyword evidence="11" id="KW-1185">Reference proteome</keyword>
<dbReference type="PANTHER" id="PTHR30026">
    <property type="entry name" value="OUTER MEMBRANE PROTEIN TOLC"/>
    <property type="match status" value="1"/>
</dbReference>
<evidence type="ECO:0000256" key="2">
    <source>
        <dbReference type="ARBA" id="ARBA00007613"/>
    </source>
</evidence>
<reference evidence="11" key="1">
    <citation type="submission" date="2017-09" db="EMBL/GenBank/DDBJ databases">
        <authorList>
            <person name="Varghese N."/>
            <person name="Submissions S."/>
        </authorList>
    </citation>
    <scope>NUCLEOTIDE SEQUENCE [LARGE SCALE GENOMIC DNA]</scope>
    <source>
        <strain evidence="11">MSL47</strain>
    </source>
</reference>
<evidence type="ECO:0000256" key="1">
    <source>
        <dbReference type="ARBA" id="ARBA00004442"/>
    </source>
</evidence>
<evidence type="ECO:0000256" key="4">
    <source>
        <dbReference type="ARBA" id="ARBA00022452"/>
    </source>
</evidence>
<gene>
    <name evidence="10" type="ORF">SAMN06265827_12061</name>
</gene>
<dbReference type="GO" id="GO:0015288">
    <property type="term" value="F:porin activity"/>
    <property type="evidence" value="ECO:0007669"/>
    <property type="project" value="TreeGrafter"/>
</dbReference>
<dbReference type="EMBL" id="OBDZ01000020">
    <property type="protein sequence ID" value="SNY36202.1"/>
    <property type="molecule type" value="Genomic_DNA"/>
</dbReference>
<proteinExistence type="inferred from homology"/>